<feature type="signal peptide" evidence="1">
    <location>
        <begin position="1"/>
        <end position="18"/>
    </location>
</feature>
<dbReference type="GeneID" id="24095099"/>
<dbReference type="RefSeq" id="XP_012179471.1">
    <property type="nucleotide sequence ID" value="XM_012324081.1"/>
</dbReference>
<accession>J4G1F0</accession>
<reference evidence="2 3" key="1">
    <citation type="journal article" date="2012" name="Appl. Environ. Microbiol.">
        <title>Short-read sequencing for genomic analysis of the brown rot fungus Fibroporia radiculosa.</title>
        <authorList>
            <person name="Tang J.D."/>
            <person name="Perkins A.D."/>
            <person name="Sonstegard T.S."/>
            <person name="Schroeder S.G."/>
            <person name="Burgess S.C."/>
            <person name="Diehl S.V."/>
        </authorList>
    </citation>
    <scope>NUCLEOTIDE SEQUENCE [LARGE SCALE GENOMIC DNA]</scope>
    <source>
        <strain evidence="2 3">TFFH 294</strain>
    </source>
</reference>
<keyword evidence="1" id="KW-0732">Signal</keyword>
<dbReference type="AlphaFoldDB" id="J4G1F0"/>
<dbReference type="InParanoid" id="J4G1F0"/>
<evidence type="ECO:0008006" key="4">
    <source>
        <dbReference type="Google" id="ProtNLM"/>
    </source>
</evidence>
<sequence>MLPIILSIITVAISVCYAENMNNRQSADPCAGVIGPGLPTSPYNFTLSAVNRTSPVANFTGEPLVLAPFIANSNESVVEASPAVLATFKSFSDYVFPGPSMSLEDGGLYPISNKTSTTASSQNVTEGGELNFIVTFPIGPPLQAREIYCLQPSLDSSASGSGVAPPYPLLAVYGDVGNFSLCTATSAEATNNVIYKPVANSSTYYYDTCYPVFLQVLYNTG</sequence>
<evidence type="ECO:0000313" key="3">
    <source>
        <dbReference type="Proteomes" id="UP000006352"/>
    </source>
</evidence>
<dbReference type="EMBL" id="HE796971">
    <property type="protein sequence ID" value="CCM00188.1"/>
    <property type="molecule type" value="Genomic_DNA"/>
</dbReference>
<protein>
    <recommendedName>
        <fullName evidence="4">Ubiquitin 3 binding protein But2 C-terminal domain-containing protein</fullName>
    </recommendedName>
</protein>
<dbReference type="Proteomes" id="UP000006352">
    <property type="component" value="Unassembled WGS sequence"/>
</dbReference>
<dbReference type="OrthoDB" id="2746457at2759"/>
<evidence type="ECO:0000313" key="2">
    <source>
        <dbReference type="EMBL" id="CCM00188.1"/>
    </source>
</evidence>
<keyword evidence="3" id="KW-1185">Reference proteome</keyword>
<feature type="chain" id="PRO_5003778900" description="Ubiquitin 3 binding protein But2 C-terminal domain-containing protein" evidence="1">
    <location>
        <begin position="19"/>
        <end position="221"/>
    </location>
</feature>
<organism evidence="2 3">
    <name type="scientific">Fibroporia radiculosa</name>
    <dbReference type="NCBI Taxonomy" id="599839"/>
    <lineage>
        <taxon>Eukaryota</taxon>
        <taxon>Fungi</taxon>
        <taxon>Dikarya</taxon>
        <taxon>Basidiomycota</taxon>
        <taxon>Agaricomycotina</taxon>
        <taxon>Agaricomycetes</taxon>
        <taxon>Polyporales</taxon>
        <taxon>Fibroporiaceae</taxon>
        <taxon>Fibroporia</taxon>
    </lineage>
</organism>
<proteinExistence type="predicted"/>
<evidence type="ECO:0000256" key="1">
    <source>
        <dbReference type="SAM" id="SignalP"/>
    </source>
</evidence>
<gene>
    <name evidence="2" type="ORF">FIBRA_02216</name>
</gene>
<dbReference type="HOGENOM" id="CLU_111198_0_0_1"/>
<name>J4G1F0_9APHY</name>